<dbReference type="EMBL" id="UGRY01000003">
    <property type="protein sequence ID" value="SUD47773.1"/>
    <property type="molecule type" value="Genomic_DNA"/>
</dbReference>
<dbReference type="InterPro" id="IPR010982">
    <property type="entry name" value="Lambda_DNA-bd_dom_sf"/>
</dbReference>
<dbReference type="InterPro" id="IPR041413">
    <property type="entry name" value="MLTR_LBD"/>
</dbReference>
<dbReference type="Pfam" id="PF17765">
    <property type="entry name" value="MLTR_LBD"/>
    <property type="match status" value="1"/>
</dbReference>
<sequence length="249" mass="27492">MMYAVPPVPRRTELAAFLRSRRDRLTPAQVGLAPGLRRRTPGLRREEVAGLAGVSVTWYTWLEQGRPINVGAAILDAIARSLRLDGAERAHLYRLAEVPIPTTATRARALTPTLQSILDAVTGYPAAAINTRWDLLGHNAAAAALWPRLTAPEGSRNVLWELFTTPAEARCFVNRDAGLPHMVASFRDVAAPPTHTMIYRHPAVGDLSLTLTRMELPATPETILTVWTPVDDDNRARMDRLLTHPDHAR</sequence>
<dbReference type="AlphaFoldDB" id="A0A379JIE3"/>
<feature type="domain" description="HTH cro/C1-type" evidence="1">
    <location>
        <begin position="17"/>
        <end position="89"/>
    </location>
</feature>
<dbReference type="PANTHER" id="PTHR35010">
    <property type="entry name" value="BLL4672 PROTEIN-RELATED"/>
    <property type="match status" value="1"/>
</dbReference>
<protein>
    <recommendedName>
        <fullName evidence="1">HTH cro/C1-type domain-containing protein</fullName>
    </recommendedName>
</protein>
<name>A0A379JIE3_9NOCA</name>
<dbReference type="Gene3D" id="3.30.450.180">
    <property type="match status" value="2"/>
</dbReference>
<evidence type="ECO:0000313" key="3">
    <source>
        <dbReference type="Proteomes" id="UP000255467"/>
    </source>
</evidence>
<evidence type="ECO:0000259" key="1">
    <source>
        <dbReference type="SMART" id="SM00530"/>
    </source>
</evidence>
<accession>A0A379JIE3</accession>
<gene>
    <name evidence="2" type="ORF">NCTC1934_05096</name>
</gene>
<dbReference type="SMART" id="SM00530">
    <property type="entry name" value="HTH_XRE"/>
    <property type="match status" value="1"/>
</dbReference>
<reference evidence="2 3" key="1">
    <citation type="submission" date="2018-06" db="EMBL/GenBank/DDBJ databases">
        <authorList>
            <consortium name="Pathogen Informatics"/>
            <person name="Doyle S."/>
        </authorList>
    </citation>
    <scope>NUCLEOTIDE SEQUENCE [LARGE SCALE GENOMIC DNA]</scope>
    <source>
        <strain evidence="2 3">NCTC1934</strain>
    </source>
</reference>
<dbReference type="STRING" id="1406858.GCA_000710895_01928"/>
<dbReference type="GO" id="GO:0003677">
    <property type="term" value="F:DNA binding"/>
    <property type="evidence" value="ECO:0007669"/>
    <property type="project" value="InterPro"/>
</dbReference>
<evidence type="ECO:0000313" key="2">
    <source>
        <dbReference type="EMBL" id="SUD47773.1"/>
    </source>
</evidence>
<organism evidence="2 3">
    <name type="scientific">Nocardia otitidiscaviarum</name>
    <dbReference type="NCBI Taxonomy" id="1823"/>
    <lineage>
        <taxon>Bacteria</taxon>
        <taxon>Bacillati</taxon>
        <taxon>Actinomycetota</taxon>
        <taxon>Actinomycetes</taxon>
        <taxon>Mycobacteriales</taxon>
        <taxon>Nocardiaceae</taxon>
        <taxon>Nocardia</taxon>
    </lineage>
</organism>
<dbReference type="SUPFAM" id="SSF47413">
    <property type="entry name" value="lambda repressor-like DNA-binding domains"/>
    <property type="match status" value="1"/>
</dbReference>
<keyword evidence="3" id="KW-1185">Reference proteome</keyword>
<dbReference type="Pfam" id="PF13560">
    <property type="entry name" value="HTH_31"/>
    <property type="match status" value="1"/>
</dbReference>
<dbReference type="PANTHER" id="PTHR35010:SF2">
    <property type="entry name" value="BLL4672 PROTEIN"/>
    <property type="match status" value="1"/>
</dbReference>
<dbReference type="InterPro" id="IPR001387">
    <property type="entry name" value="Cro/C1-type_HTH"/>
</dbReference>
<proteinExistence type="predicted"/>
<dbReference type="CDD" id="cd00093">
    <property type="entry name" value="HTH_XRE"/>
    <property type="match status" value="1"/>
</dbReference>
<dbReference type="Proteomes" id="UP000255467">
    <property type="component" value="Unassembled WGS sequence"/>
</dbReference>
<dbReference type="OrthoDB" id="3608749at2"/>
<dbReference type="Gene3D" id="1.10.260.40">
    <property type="entry name" value="lambda repressor-like DNA-binding domains"/>
    <property type="match status" value="1"/>
</dbReference>